<feature type="region of interest" description="Disordered" evidence="5">
    <location>
        <begin position="739"/>
        <end position="762"/>
    </location>
</feature>
<dbReference type="InterPro" id="IPR011990">
    <property type="entry name" value="TPR-like_helical_dom_sf"/>
</dbReference>
<dbReference type="Proteomes" id="UP000515161">
    <property type="component" value="Unplaced"/>
</dbReference>
<dbReference type="RefSeq" id="XP_034079791.1">
    <property type="nucleotide sequence ID" value="XM_034223900.1"/>
</dbReference>
<dbReference type="PROSITE" id="PS51700">
    <property type="entry name" value="SEPARIN"/>
    <property type="match status" value="1"/>
</dbReference>
<feature type="compositionally biased region" description="Basic and acidic residues" evidence="5">
    <location>
        <begin position="1575"/>
        <end position="1591"/>
    </location>
</feature>
<dbReference type="KEGG" id="gacu:117551158"/>
<dbReference type="SUPFAM" id="SSF48452">
    <property type="entry name" value="TPR-like"/>
    <property type="match status" value="1"/>
</dbReference>
<feature type="compositionally biased region" description="Basic and acidic residues" evidence="5">
    <location>
        <begin position="739"/>
        <end position="751"/>
    </location>
</feature>
<dbReference type="GO" id="GO:0072686">
    <property type="term" value="C:mitotic spindle"/>
    <property type="evidence" value="ECO:0007669"/>
    <property type="project" value="TreeGrafter"/>
</dbReference>
<evidence type="ECO:0000256" key="3">
    <source>
        <dbReference type="ARBA" id="ARBA00022801"/>
    </source>
</evidence>
<accession>A0A6P8USV5</accession>
<feature type="compositionally biased region" description="Basic and acidic residues" evidence="5">
    <location>
        <begin position="1503"/>
        <end position="1512"/>
    </location>
</feature>
<sequence length="2218" mass="246106">MIAEDLNLYTVYDLNLKTDLRHNIPLLRSEHVSFLSAVKESVVSKLSPRAVVMKCLKVEEYIKRTTSVKETDVLRQELQKYVKSQPGLQGRTPCDRIIRACNHQLGVGSPTSDHVSVLVQLVELSLHGYDVSEALVAQSSPLYMEKIIFHIVKKLSSLEAHNQCSHVAGLLHDRLSVAQQAEDYFALVRSCFSVLWNGLSATKDIQILNPHDKLHCQMQALSFLLLLETDSATPSISKAPIYTEDAITEFESSFETVTKDDASFLLQKMQTLFNRCWTGSDGAGSKQLSMASSIYTLSEMVLIIVKMLCKFAHYDLASTFLSEIESKLKDLADCQCTAVVLGKWAVKIHSTMKAGVESGPALTECARALRSLSADLGDREAHAVLEACGLVLWAVESDHSNGLSGPVLLAFFSFLEEHQEQIIKVLKKSSTCQAELSRLQQALCINIYQGFGFAYESMVALQLENSETLDRVLLYCQATAGQMMTELHKLSSESLLVKSVISVSNLACGFYNRRLYDQAFSLVEILCRELSKNCPTSLCVDRLSRPFMLAVQTSRRAGHLERALDWVILWLKALGDNITSHMAEPVSLWVKTKTDAARNSEEDIRLRTLHDGFGPDVPDERVMLCLLEEELRAYKDVAGDTSQERYNTLCDLLDICHEDSSHTHLRAVYLSEMAQVVCYQDFSQQTDCTAVDFTHEALRLLEEEPETPENADRLKDDKAHALLWLYICTLEKNLQEGIERDKEKRESREQSRCSASPIGTNDLDYEDKQKTQDIIPVYEGLHFNLAEENKLCKPLERALDEWSALLQSKVLPSVRNPKQTCGSLAVTAALFRLMAKPLKALEAYQLAIGLSRELADAPGCATSLCQSASILLDMGSPDLALAQLEQAEKFLTSVPSADGPSSLSMTAVLLKAQYCYSTGQVDRGVAYLCEVLKEMNKQRQSKSLYLLRARTLQTCSSYLSLDSDALPQAQRNLITQHGTRSLDTALYESLKLLCSLLVTLVGKGLYGTNNNNNNSSCSDTRFIDQGDNLVLKWQLLSELLSCSMKMVAVRSSCGAINDARLQCLEALKLATKLQALSQCAELLVIKAELELMLGEKDESGIDLDRVRDLLDLCTDFSDHVQKTEVKIKPRKGRPVKKSQSPLPALEDDLKGMLSTRWNNRKPIVRDLSSSPPLKVQPHRWLSSLAHEPACPCPCCSEPCLGRVTARWATTQADLILQLDPNDAKVSFKLQSTTLTRCKSVAAKVGAKLAKLFPPHGPSKRSSKPSLMQDVVGRVYLHMALSALEPRHNKVCGIWKVLEAGLAFVDSTTSPVLRPVRAGLMATKAIVSLVTLAEKKGCTPEEFFSNAWTWNTSKEDLKSEEKAVPPSSLLKKPKESIKNIPDKTKEAKKVRIVPPRIQGAGSSTKGKRLVPMMPVRVTPDLGAFGFNTEVPTLFCTPIPKVKAPPTEQKAQRTAPKIQFNVYEELSPEQKKAQPVPGAPRRTKKPFFKLDFSDESDTESNTQAEPKEKTDVPKKRATTRRAAQNSKTAPDPPPAEKVPAKRQTRGRKTTALPLSVSSEDDETVVSHTGPARRGRPRKELSRPDPDSLEKPDKMRTIEEESTGVLDISMEQLRASDTETEDNLSKDIDFEVLRRDTCCARDTLSELKSRGHLREAPLTHLSPSDTRPDSLSLEDVESLLLSAWLALQHFPSPSIYTTLCALLALTKGQQDPITTAMLHSQSLGITSRHHTIRHLASCLKKLKKASNELTDKMDALSLGEPGPNDSKNSTEQRLTQLENIFSFPTADSSSFPKSHCQEFTQQIQHLPTGVTVCVLSVLGVKPGEVGDSIILSRLEKGAAPVTVHIATSKQQHPISWLVQEIDSIQVEQKAVSCVSEKAQWWEGRWALDSRVERLLKEMERLLGCWRSFLLPLSSDPEPSKQARHLCKSLSAKGVTVSEDMLKVLLSASPELSQADLRRFGLGVSPQWDSECEQLLLTAVTRLADREEPRGHVVLILDKYLQKLPWESISMLRSRSVSRMPSLHSLIGLSIQKENDSDSILMQGVDTKQVFYVLNPDANLENSQERFKEWFSSKPDWDGVCGVAPDSGQLEEVVATKDLYIYVGHGAGARFLDSQTVLKRQMRAAALLFGCSSAALAVRGDQEGQGIILNYLIAGCPFVLGNLWDVTDRDIDRFTKYLLESWLSAGSGAPLLDYMGPSRQATHLKYLIGAAPVVYGLPLHLQ</sequence>
<evidence type="ECO:0000313" key="8">
    <source>
        <dbReference type="RefSeq" id="XP_034079791.1"/>
    </source>
</evidence>
<dbReference type="InterPro" id="IPR005314">
    <property type="entry name" value="Peptidase_C50"/>
</dbReference>
<comment type="catalytic activity">
    <reaction evidence="1">
        <text>All bonds known to be hydrolyzed by this endopeptidase have arginine in P1 and an acidic residue in P4. P6 is often occupied by an acidic residue or by a hydroxy-amino-acid residue, the phosphorylation of which enhances cleavage.</text>
        <dbReference type="EC" id="3.4.22.49"/>
    </reaction>
</comment>
<organism evidence="7 8">
    <name type="scientific">Gymnodraco acuticeps</name>
    <name type="common">Antarctic dragonfish</name>
    <dbReference type="NCBI Taxonomy" id="8218"/>
    <lineage>
        <taxon>Eukaryota</taxon>
        <taxon>Metazoa</taxon>
        <taxon>Chordata</taxon>
        <taxon>Craniata</taxon>
        <taxon>Vertebrata</taxon>
        <taxon>Euteleostomi</taxon>
        <taxon>Actinopterygii</taxon>
        <taxon>Neopterygii</taxon>
        <taxon>Teleostei</taxon>
        <taxon>Neoteleostei</taxon>
        <taxon>Acanthomorphata</taxon>
        <taxon>Eupercaria</taxon>
        <taxon>Perciformes</taxon>
        <taxon>Notothenioidei</taxon>
        <taxon>Bathydraconidae</taxon>
        <taxon>Gymnodraco</taxon>
    </lineage>
</organism>
<dbReference type="InterPro" id="IPR030397">
    <property type="entry name" value="SEPARIN_core_dom"/>
</dbReference>
<dbReference type="GeneID" id="117551158"/>
<dbReference type="GO" id="GO:0051307">
    <property type="term" value="P:meiotic chromosome separation"/>
    <property type="evidence" value="ECO:0007669"/>
    <property type="project" value="TreeGrafter"/>
</dbReference>
<dbReference type="GO" id="GO:0006508">
    <property type="term" value="P:proteolysis"/>
    <property type="evidence" value="ECO:0007669"/>
    <property type="project" value="InterPro"/>
</dbReference>
<keyword evidence="4" id="KW-0159">Chromosome partition</keyword>
<gene>
    <name evidence="8" type="primary">espl1</name>
</gene>
<dbReference type="Gene3D" id="1.25.40.10">
    <property type="entry name" value="Tetratricopeptide repeat domain"/>
    <property type="match status" value="1"/>
</dbReference>
<dbReference type="GO" id="GO:0004197">
    <property type="term" value="F:cysteine-type endopeptidase activity"/>
    <property type="evidence" value="ECO:0007669"/>
    <property type="project" value="InterPro"/>
</dbReference>
<evidence type="ECO:0000256" key="1">
    <source>
        <dbReference type="ARBA" id="ARBA00000451"/>
    </source>
</evidence>
<feature type="region of interest" description="Disordered" evidence="5">
    <location>
        <begin position="1460"/>
        <end position="1591"/>
    </location>
</feature>
<evidence type="ECO:0000256" key="4">
    <source>
        <dbReference type="ARBA" id="ARBA00022829"/>
    </source>
</evidence>
<evidence type="ECO:0000256" key="5">
    <source>
        <dbReference type="SAM" id="MobiDB-lite"/>
    </source>
</evidence>
<protein>
    <recommendedName>
        <fullName evidence="2">separase</fullName>
        <ecNumber evidence="2">3.4.22.49</ecNumber>
    </recommendedName>
</protein>
<dbReference type="CTD" id="9700"/>
<feature type="domain" description="Peptidase C50" evidence="6">
    <location>
        <begin position="2043"/>
        <end position="2138"/>
    </location>
</feature>
<dbReference type="OrthoDB" id="10255632at2759"/>
<dbReference type="PANTHER" id="PTHR12792:SF0">
    <property type="entry name" value="SEPARIN"/>
    <property type="match status" value="1"/>
</dbReference>
<dbReference type="InParanoid" id="A0A6P8USV5"/>
<name>A0A6P8USV5_GYMAC</name>
<evidence type="ECO:0000313" key="7">
    <source>
        <dbReference type="Proteomes" id="UP000515161"/>
    </source>
</evidence>
<reference evidence="8" key="1">
    <citation type="submission" date="2025-08" db="UniProtKB">
        <authorList>
            <consortium name="RefSeq"/>
        </authorList>
    </citation>
    <scope>IDENTIFICATION</scope>
</reference>
<keyword evidence="7" id="KW-1185">Reference proteome</keyword>
<evidence type="ECO:0000256" key="2">
    <source>
        <dbReference type="ARBA" id="ARBA00012489"/>
    </source>
</evidence>
<dbReference type="PANTHER" id="PTHR12792">
    <property type="entry name" value="EXTRA SPINDLE POLES 1-RELATED"/>
    <property type="match status" value="1"/>
</dbReference>
<dbReference type="GO" id="GO:0005634">
    <property type="term" value="C:nucleus"/>
    <property type="evidence" value="ECO:0007669"/>
    <property type="project" value="InterPro"/>
</dbReference>
<dbReference type="GO" id="GO:0005813">
    <property type="term" value="C:centrosome"/>
    <property type="evidence" value="ECO:0007669"/>
    <property type="project" value="TreeGrafter"/>
</dbReference>
<keyword evidence="3" id="KW-0378">Hydrolase</keyword>
<dbReference type="Pfam" id="PF03568">
    <property type="entry name" value="Separin_C"/>
    <property type="match status" value="1"/>
</dbReference>
<dbReference type="EC" id="3.4.22.49" evidence="2"/>
<dbReference type="GO" id="GO:0005737">
    <property type="term" value="C:cytoplasm"/>
    <property type="evidence" value="ECO:0007669"/>
    <property type="project" value="TreeGrafter"/>
</dbReference>
<evidence type="ECO:0000259" key="6">
    <source>
        <dbReference type="PROSITE" id="PS51700"/>
    </source>
</evidence>
<proteinExistence type="predicted"/>